<dbReference type="Proteomes" id="UP000824120">
    <property type="component" value="Chromosome 7"/>
</dbReference>
<gene>
    <name evidence="2" type="ORF">H5410_035820</name>
</gene>
<reference evidence="2 3" key="1">
    <citation type="submission" date="2020-09" db="EMBL/GenBank/DDBJ databases">
        <title>De no assembly of potato wild relative species, Solanum commersonii.</title>
        <authorList>
            <person name="Cho K."/>
        </authorList>
    </citation>
    <scope>NUCLEOTIDE SEQUENCE [LARGE SCALE GENOMIC DNA]</scope>
    <source>
        <strain evidence="2">LZ3.2</strain>
        <tissue evidence="2">Leaf</tissue>
    </source>
</reference>
<evidence type="ECO:0000259" key="1">
    <source>
        <dbReference type="Pfam" id="PF08268"/>
    </source>
</evidence>
<proteinExistence type="predicted"/>
<dbReference type="AlphaFoldDB" id="A0A9J5Y5U2"/>
<organism evidence="2 3">
    <name type="scientific">Solanum commersonii</name>
    <name type="common">Commerson's wild potato</name>
    <name type="synonym">Commerson's nightshade</name>
    <dbReference type="NCBI Taxonomy" id="4109"/>
    <lineage>
        <taxon>Eukaryota</taxon>
        <taxon>Viridiplantae</taxon>
        <taxon>Streptophyta</taxon>
        <taxon>Embryophyta</taxon>
        <taxon>Tracheophyta</taxon>
        <taxon>Spermatophyta</taxon>
        <taxon>Magnoliopsida</taxon>
        <taxon>eudicotyledons</taxon>
        <taxon>Gunneridae</taxon>
        <taxon>Pentapetalae</taxon>
        <taxon>asterids</taxon>
        <taxon>lamiids</taxon>
        <taxon>Solanales</taxon>
        <taxon>Solanaceae</taxon>
        <taxon>Solanoideae</taxon>
        <taxon>Solaneae</taxon>
        <taxon>Solanum</taxon>
    </lineage>
</organism>
<accession>A0A9J5Y5U2</accession>
<protein>
    <recommendedName>
        <fullName evidence="1">F-box associated beta-propeller type 3 domain-containing protein</fullName>
    </recommendedName>
</protein>
<dbReference type="InterPro" id="IPR017451">
    <property type="entry name" value="F-box-assoc_interact_dom"/>
</dbReference>
<dbReference type="InterPro" id="IPR013187">
    <property type="entry name" value="F-box-assoc_dom_typ3"/>
</dbReference>
<evidence type="ECO:0000313" key="2">
    <source>
        <dbReference type="EMBL" id="KAG5594588.1"/>
    </source>
</evidence>
<dbReference type="NCBIfam" id="TIGR01640">
    <property type="entry name" value="F_box_assoc_1"/>
    <property type="match status" value="1"/>
</dbReference>
<dbReference type="EMBL" id="JACXVP010000007">
    <property type="protein sequence ID" value="KAG5594588.1"/>
    <property type="molecule type" value="Genomic_DNA"/>
</dbReference>
<dbReference type="Pfam" id="PF08268">
    <property type="entry name" value="FBA_3"/>
    <property type="match status" value="1"/>
</dbReference>
<dbReference type="OrthoDB" id="591557at2759"/>
<feature type="domain" description="F-box associated beta-propeller type 3" evidence="1">
    <location>
        <begin position="22"/>
        <end position="83"/>
    </location>
</feature>
<comment type="caution">
    <text evidence="2">The sequence shown here is derived from an EMBL/GenBank/DDBJ whole genome shotgun (WGS) entry which is preliminary data.</text>
</comment>
<keyword evidence="3" id="KW-1185">Reference proteome</keyword>
<name>A0A9J5Y5U2_SOLCO</name>
<evidence type="ECO:0000313" key="3">
    <source>
        <dbReference type="Proteomes" id="UP000824120"/>
    </source>
</evidence>
<sequence length="90" mass="10670">MEILKEYPVDLNIPIAQRRKTDSNQLVGSVNGLICFVIENNVIFLWNPSLRKYMKLPNPRLSSMMVRWRSYDFGYDRVTNDYKPWVAQCL</sequence>